<sequence length="29" mass="3651">MIEFVTYANMQWTSLPEVLLNWFQKFDWI</sequence>
<name>A0A2P2QCT0_RHIMU</name>
<protein>
    <submittedName>
        <fullName evidence="1">Uncharacterized protein</fullName>
    </submittedName>
</protein>
<accession>A0A2P2QCT0</accession>
<evidence type="ECO:0000313" key="1">
    <source>
        <dbReference type="EMBL" id="MBX64791.1"/>
    </source>
</evidence>
<reference evidence="1" key="1">
    <citation type="submission" date="2018-02" db="EMBL/GenBank/DDBJ databases">
        <title>Rhizophora mucronata_Transcriptome.</title>
        <authorList>
            <person name="Meera S.P."/>
            <person name="Sreeshan A."/>
            <person name="Augustine A."/>
        </authorList>
    </citation>
    <scope>NUCLEOTIDE SEQUENCE</scope>
    <source>
        <tissue evidence="1">Leaf</tissue>
    </source>
</reference>
<organism evidence="1">
    <name type="scientific">Rhizophora mucronata</name>
    <name type="common">Asiatic mangrove</name>
    <dbReference type="NCBI Taxonomy" id="61149"/>
    <lineage>
        <taxon>Eukaryota</taxon>
        <taxon>Viridiplantae</taxon>
        <taxon>Streptophyta</taxon>
        <taxon>Embryophyta</taxon>
        <taxon>Tracheophyta</taxon>
        <taxon>Spermatophyta</taxon>
        <taxon>Magnoliopsida</taxon>
        <taxon>eudicotyledons</taxon>
        <taxon>Gunneridae</taxon>
        <taxon>Pentapetalae</taxon>
        <taxon>rosids</taxon>
        <taxon>fabids</taxon>
        <taxon>Malpighiales</taxon>
        <taxon>Rhizophoraceae</taxon>
        <taxon>Rhizophora</taxon>
    </lineage>
</organism>
<dbReference type="EMBL" id="GGEC01084307">
    <property type="protein sequence ID" value="MBX64791.1"/>
    <property type="molecule type" value="Transcribed_RNA"/>
</dbReference>
<proteinExistence type="predicted"/>
<dbReference type="AlphaFoldDB" id="A0A2P2QCT0"/>